<reference evidence="2" key="2">
    <citation type="submission" date="2023-05" db="EMBL/GenBank/DDBJ databases">
        <authorList>
            <person name="Schelkunov M.I."/>
        </authorList>
    </citation>
    <scope>NUCLEOTIDE SEQUENCE</scope>
    <source>
        <strain evidence="2">Hsosn_3</strain>
        <tissue evidence="2">Leaf</tissue>
    </source>
</reference>
<evidence type="ECO:0000313" key="2">
    <source>
        <dbReference type="EMBL" id="KAK1375690.1"/>
    </source>
</evidence>
<evidence type="ECO:0008006" key="4">
    <source>
        <dbReference type="Google" id="ProtNLM"/>
    </source>
</evidence>
<organism evidence="2 3">
    <name type="scientific">Heracleum sosnowskyi</name>
    <dbReference type="NCBI Taxonomy" id="360622"/>
    <lineage>
        <taxon>Eukaryota</taxon>
        <taxon>Viridiplantae</taxon>
        <taxon>Streptophyta</taxon>
        <taxon>Embryophyta</taxon>
        <taxon>Tracheophyta</taxon>
        <taxon>Spermatophyta</taxon>
        <taxon>Magnoliopsida</taxon>
        <taxon>eudicotyledons</taxon>
        <taxon>Gunneridae</taxon>
        <taxon>Pentapetalae</taxon>
        <taxon>asterids</taxon>
        <taxon>campanulids</taxon>
        <taxon>Apiales</taxon>
        <taxon>Apiaceae</taxon>
        <taxon>Apioideae</taxon>
        <taxon>apioid superclade</taxon>
        <taxon>Tordylieae</taxon>
        <taxon>Tordyliinae</taxon>
        <taxon>Heracleum</taxon>
    </lineage>
</organism>
<name>A0AAD8MH05_9APIA</name>
<dbReference type="Proteomes" id="UP001237642">
    <property type="component" value="Unassembled WGS sequence"/>
</dbReference>
<feature type="region of interest" description="Disordered" evidence="1">
    <location>
        <begin position="206"/>
        <end position="248"/>
    </location>
</feature>
<dbReference type="EMBL" id="JAUIZM010000007">
    <property type="protein sequence ID" value="KAK1375690.1"/>
    <property type="molecule type" value="Genomic_DNA"/>
</dbReference>
<sequence>MAAYFFEDILEDILIEILKRLPVSSLIKVMLVQKSCDLFLCNAHYSDTDSDNRSVLDLWKLEKAGIKDVWGEKISIDLQKVGKGERRWFPQCLRNNNELILMYFDDTHGFGCTSYDIEKRESTVIIDDPSDLYSALDVACVAYPRPIKASFFAENLANNGHNSRTCPTGSSAGVRLFGVRLTDGSIIKKRASLGNLSALHYHSSSSAAASPNVPGNPSSDALRDPTHVPDEYLSDDPAHDAKKVQSLV</sequence>
<dbReference type="AlphaFoldDB" id="A0AAD8MH05"/>
<comment type="caution">
    <text evidence="2">The sequence shown here is derived from an EMBL/GenBank/DDBJ whole genome shotgun (WGS) entry which is preliminary data.</text>
</comment>
<proteinExistence type="predicted"/>
<reference evidence="2" key="1">
    <citation type="submission" date="2023-02" db="EMBL/GenBank/DDBJ databases">
        <title>Genome of toxic invasive species Heracleum sosnowskyi carries increased number of genes despite the absence of recent whole-genome duplications.</title>
        <authorList>
            <person name="Schelkunov M."/>
            <person name="Shtratnikova V."/>
            <person name="Makarenko M."/>
            <person name="Klepikova A."/>
            <person name="Omelchenko D."/>
            <person name="Novikova G."/>
            <person name="Obukhova E."/>
            <person name="Bogdanov V."/>
            <person name="Penin A."/>
            <person name="Logacheva M."/>
        </authorList>
    </citation>
    <scope>NUCLEOTIDE SEQUENCE</scope>
    <source>
        <strain evidence="2">Hsosn_3</strain>
        <tissue evidence="2">Leaf</tissue>
    </source>
</reference>
<evidence type="ECO:0000256" key="1">
    <source>
        <dbReference type="SAM" id="MobiDB-lite"/>
    </source>
</evidence>
<keyword evidence="3" id="KW-1185">Reference proteome</keyword>
<evidence type="ECO:0000313" key="3">
    <source>
        <dbReference type="Proteomes" id="UP001237642"/>
    </source>
</evidence>
<accession>A0AAD8MH05</accession>
<feature type="compositionally biased region" description="Basic and acidic residues" evidence="1">
    <location>
        <begin position="221"/>
        <end position="248"/>
    </location>
</feature>
<gene>
    <name evidence="2" type="ORF">POM88_031883</name>
</gene>
<feature type="compositionally biased region" description="Low complexity" evidence="1">
    <location>
        <begin position="206"/>
        <end position="219"/>
    </location>
</feature>
<protein>
    <recommendedName>
        <fullName evidence="4">F-box domain-containing protein</fullName>
    </recommendedName>
</protein>